<dbReference type="Gene3D" id="3.40.50.2000">
    <property type="entry name" value="Glycogen Phosphorylase B"/>
    <property type="match status" value="1"/>
</dbReference>
<keyword evidence="8" id="KW-1185">Reference proteome</keyword>
<sequence>MRLRVLEGSRFTARSADAVLLESTYGGGHIQAGAALAAALAELDPSLTVERIDFFDLVNPVVNGAARFAYIQSVTRAPVLWREFYERTGQLTPESSWQQFLYRLGARRLARFLAQRRPRVVVATHPTPGGVAAQLRRGRQLDAPVATVITDYIVHSQWLHPDVDLYIAGAEAVREALVARGIRPDRVAVTGIPIHPRFRQRVDPFRVRQRLGLSHQPVVLFMAGGYGMVRGMVPACRQLAFAGGSFQLIVVSGRDALLERRIREVVEGSPRPVRVLGFVREVHELMSVADLLISKAGGLTVTEALAKGLPMVIYRPIPGQEEGNARFLVSRGAGRVVQSPEELVSEVQRLLDDPERRRRMAQAAAALGHPRADEEAARAILALARVPAAAGREPR</sequence>
<dbReference type="RefSeq" id="WP_068139042.1">
    <property type="nucleotide sequence ID" value="NZ_AP014924.1"/>
</dbReference>
<accession>A0A0K2SN49</accession>
<evidence type="ECO:0000313" key="8">
    <source>
        <dbReference type="Proteomes" id="UP000065807"/>
    </source>
</evidence>
<dbReference type="InterPro" id="IPR007235">
    <property type="entry name" value="Glyco_trans_28_C"/>
</dbReference>
<keyword evidence="4 7" id="KW-0808">Transferase</keyword>
<dbReference type="OrthoDB" id="9815663at2"/>
<evidence type="ECO:0000256" key="1">
    <source>
        <dbReference type="ARBA" id="ARBA00004370"/>
    </source>
</evidence>
<gene>
    <name evidence="7" type="ORF">LIP_2710</name>
</gene>
<dbReference type="InterPro" id="IPR050519">
    <property type="entry name" value="Glycosyltransf_28_UgtP"/>
</dbReference>
<evidence type="ECO:0000313" key="7">
    <source>
        <dbReference type="EMBL" id="BAS28540.1"/>
    </source>
</evidence>
<dbReference type="PANTHER" id="PTHR43025">
    <property type="entry name" value="MONOGALACTOSYLDIACYLGLYCEROL SYNTHASE"/>
    <property type="match status" value="1"/>
</dbReference>
<comment type="similarity">
    <text evidence="2">Belongs to the glycosyltransferase 28 family.</text>
</comment>
<dbReference type="PANTHER" id="PTHR43025:SF3">
    <property type="entry name" value="MONOGALACTOSYLDIACYLGLYCEROL SYNTHASE 1, CHLOROPLASTIC"/>
    <property type="match status" value="1"/>
</dbReference>
<feature type="domain" description="Diacylglycerol glucosyltransferase N-terminal" evidence="6">
    <location>
        <begin position="29"/>
        <end position="194"/>
    </location>
</feature>
<reference evidence="8" key="1">
    <citation type="submission" date="2015-07" db="EMBL/GenBank/DDBJ databases">
        <title>Complete genome sequence and phylogenetic analysis of Limnochorda pilosa.</title>
        <authorList>
            <person name="Watanabe M."/>
            <person name="Kojima H."/>
            <person name="Fukui M."/>
        </authorList>
    </citation>
    <scope>NUCLEOTIDE SEQUENCE [LARGE SCALE GENOMIC DNA]</scope>
    <source>
        <strain evidence="8">HC45</strain>
    </source>
</reference>
<protein>
    <submittedName>
        <fullName evidence="7">UDP-N-acetylglucosamine:LPS N-acetylglucosamine transferase</fullName>
    </submittedName>
</protein>
<dbReference type="Pfam" id="PF04101">
    <property type="entry name" value="Glyco_tran_28_C"/>
    <property type="match status" value="1"/>
</dbReference>
<keyword evidence="3" id="KW-0328">Glycosyltransferase</keyword>
<organism evidence="7 8">
    <name type="scientific">Limnochorda pilosa</name>
    <dbReference type="NCBI Taxonomy" id="1555112"/>
    <lineage>
        <taxon>Bacteria</taxon>
        <taxon>Bacillati</taxon>
        <taxon>Bacillota</taxon>
        <taxon>Limnochordia</taxon>
        <taxon>Limnochordales</taxon>
        <taxon>Limnochordaceae</taxon>
        <taxon>Limnochorda</taxon>
    </lineage>
</organism>
<dbReference type="SUPFAM" id="SSF53756">
    <property type="entry name" value="UDP-Glycosyltransferase/glycogen phosphorylase"/>
    <property type="match status" value="1"/>
</dbReference>
<dbReference type="Proteomes" id="UP000065807">
    <property type="component" value="Chromosome"/>
</dbReference>
<dbReference type="AlphaFoldDB" id="A0A0K2SN49"/>
<dbReference type="KEGG" id="lpil:LIP_2710"/>
<evidence type="ECO:0000259" key="6">
    <source>
        <dbReference type="Pfam" id="PF06925"/>
    </source>
</evidence>
<dbReference type="Pfam" id="PF06925">
    <property type="entry name" value="MGDG_synth"/>
    <property type="match status" value="1"/>
</dbReference>
<dbReference type="InterPro" id="IPR009695">
    <property type="entry name" value="Diacylglyc_glucosyltr_N"/>
</dbReference>
<dbReference type="GO" id="GO:0009247">
    <property type="term" value="P:glycolipid biosynthetic process"/>
    <property type="evidence" value="ECO:0007669"/>
    <property type="project" value="InterPro"/>
</dbReference>
<evidence type="ECO:0000259" key="5">
    <source>
        <dbReference type="Pfam" id="PF04101"/>
    </source>
</evidence>
<dbReference type="EMBL" id="AP014924">
    <property type="protein sequence ID" value="BAS28540.1"/>
    <property type="molecule type" value="Genomic_DNA"/>
</dbReference>
<reference evidence="8" key="2">
    <citation type="journal article" date="2016" name="Int. J. Syst. Evol. Microbiol.">
        <title>Complete genome sequence and cell structure of Limnochorda pilosa, a Gram-negative spore-former within the phylum Firmicutes.</title>
        <authorList>
            <person name="Watanabe M."/>
            <person name="Kojima H."/>
            <person name="Fukui M."/>
        </authorList>
    </citation>
    <scope>NUCLEOTIDE SEQUENCE [LARGE SCALE GENOMIC DNA]</scope>
    <source>
        <strain evidence="8">HC45</strain>
    </source>
</reference>
<dbReference type="STRING" id="1555112.LIP_2710"/>
<feature type="domain" description="Glycosyl transferase family 28 C-terminal" evidence="5">
    <location>
        <begin position="232"/>
        <end position="373"/>
    </location>
</feature>
<dbReference type="GO" id="GO:0016020">
    <property type="term" value="C:membrane"/>
    <property type="evidence" value="ECO:0007669"/>
    <property type="project" value="UniProtKB-SubCell"/>
</dbReference>
<evidence type="ECO:0000256" key="2">
    <source>
        <dbReference type="ARBA" id="ARBA00006962"/>
    </source>
</evidence>
<evidence type="ECO:0000256" key="3">
    <source>
        <dbReference type="ARBA" id="ARBA00022676"/>
    </source>
</evidence>
<dbReference type="PATRIC" id="fig|1555112.3.peg.2750"/>
<evidence type="ECO:0000256" key="4">
    <source>
        <dbReference type="ARBA" id="ARBA00022679"/>
    </source>
</evidence>
<proteinExistence type="inferred from homology"/>
<name>A0A0K2SN49_LIMPI</name>
<comment type="subcellular location">
    <subcellularLocation>
        <location evidence="1">Membrane</location>
    </subcellularLocation>
</comment>
<dbReference type="GO" id="GO:0016758">
    <property type="term" value="F:hexosyltransferase activity"/>
    <property type="evidence" value="ECO:0007669"/>
    <property type="project" value="InterPro"/>
</dbReference>